<protein>
    <submittedName>
        <fullName evidence="2">Hypothetical_protein</fullName>
    </submittedName>
</protein>
<evidence type="ECO:0000313" key="3">
    <source>
        <dbReference type="Proteomes" id="UP001642409"/>
    </source>
</evidence>
<evidence type="ECO:0000313" key="2">
    <source>
        <dbReference type="EMBL" id="CAL5987363.1"/>
    </source>
</evidence>
<proteinExistence type="predicted"/>
<name>A0ABP1H6P5_9EUKA</name>
<feature type="transmembrane region" description="Helical" evidence="1">
    <location>
        <begin position="134"/>
        <end position="155"/>
    </location>
</feature>
<accession>A0ABP1H6P5</accession>
<reference evidence="2 3" key="1">
    <citation type="submission" date="2024-07" db="EMBL/GenBank/DDBJ databases">
        <authorList>
            <person name="Akdeniz Z."/>
        </authorList>
    </citation>
    <scope>NUCLEOTIDE SEQUENCE [LARGE SCALE GENOMIC DNA]</scope>
</reference>
<keyword evidence="1" id="KW-0812">Transmembrane</keyword>
<keyword evidence="1" id="KW-1133">Transmembrane helix</keyword>
<dbReference type="Proteomes" id="UP001642409">
    <property type="component" value="Unassembled WGS sequence"/>
</dbReference>
<keyword evidence="3" id="KW-1185">Reference proteome</keyword>
<keyword evidence="1" id="KW-0472">Membrane</keyword>
<sequence length="193" mass="21764">MLSFIISFQVCYSGLKGKFKKNSLKFEFDSSCDVKGTQLLVNFTTQLPSQQFMTLSKIVTVDEDLEAEVKFNCSDLADLTLFDLCLRAAKSVTQSFNGNLFISPVLNPTQIEDFPLQIKFEEKKKSENQNKSGLIIGASIGAVVLIGIIVLAVFLSKRFQKKQKRPEPLLIVQYQPSQLFPAELPFDFPKRIQ</sequence>
<dbReference type="EMBL" id="CAXDID020000021">
    <property type="protein sequence ID" value="CAL5987363.1"/>
    <property type="molecule type" value="Genomic_DNA"/>
</dbReference>
<organism evidence="2 3">
    <name type="scientific">Hexamita inflata</name>
    <dbReference type="NCBI Taxonomy" id="28002"/>
    <lineage>
        <taxon>Eukaryota</taxon>
        <taxon>Metamonada</taxon>
        <taxon>Diplomonadida</taxon>
        <taxon>Hexamitidae</taxon>
        <taxon>Hexamitinae</taxon>
        <taxon>Hexamita</taxon>
    </lineage>
</organism>
<evidence type="ECO:0000256" key="1">
    <source>
        <dbReference type="SAM" id="Phobius"/>
    </source>
</evidence>
<gene>
    <name evidence="2" type="ORF">HINF_LOCUS9855</name>
</gene>
<comment type="caution">
    <text evidence="2">The sequence shown here is derived from an EMBL/GenBank/DDBJ whole genome shotgun (WGS) entry which is preliminary data.</text>
</comment>